<dbReference type="EMBL" id="DYWQ01000082">
    <property type="protein sequence ID" value="HJF45200.1"/>
    <property type="molecule type" value="Genomic_DNA"/>
</dbReference>
<dbReference type="RefSeq" id="WP_274959036.1">
    <property type="nucleotide sequence ID" value="NZ_DYWQ01000082.1"/>
</dbReference>
<dbReference type="AlphaFoldDB" id="A0A921GFB5"/>
<dbReference type="CDD" id="cd16935">
    <property type="entry name" value="HATPase_AgrC-ComD-like"/>
    <property type="match status" value="1"/>
</dbReference>
<dbReference type="Gene3D" id="3.30.565.10">
    <property type="entry name" value="Histidine kinase-like ATPase, C-terminal domain"/>
    <property type="match status" value="1"/>
</dbReference>
<dbReference type="InterPro" id="IPR036890">
    <property type="entry name" value="HATPase_C_sf"/>
</dbReference>
<feature type="transmembrane region" description="Helical" evidence="1">
    <location>
        <begin position="62"/>
        <end position="82"/>
    </location>
</feature>
<comment type="caution">
    <text evidence="3">The sequence shown here is derived from an EMBL/GenBank/DDBJ whole genome shotgun (WGS) entry which is preliminary data.</text>
</comment>
<evidence type="ECO:0000256" key="1">
    <source>
        <dbReference type="SAM" id="Phobius"/>
    </source>
</evidence>
<keyword evidence="1" id="KW-1133">Transmembrane helix</keyword>
<feature type="transmembrane region" description="Helical" evidence="1">
    <location>
        <begin position="130"/>
        <end position="149"/>
    </location>
</feature>
<dbReference type="GO" id="GO:0005524">
    <property type="term" value="F:ATP binding"/>
    <property type="evidence" value="ECO:0007669"/>
    <property type="project" value="UniProtKB-KW"/>
</dbReference>
<keyword evidence="1" id="KW-0812">Transmembrane</keyword>
<evidence type="ECO:0000313" key="4">
    <source>
        <dbReference type="Proteomes" id="UP000697330"/>
    </source>
</evidence>
<accession>A0A921GFB5</accession>
<gene>
    <name evidence="3" type="ORF">K8U72_05385</name>
</gene>
<dbReference type="Pfam" id="PF14501">
    <property type="entry name" value="HATPase_c_5"/>
    <property type="match status" value="1"/>
</dbReference>
<evidence type="ECO:0000313" key="3">
    <source>
        <dbReference type="EMBL" id="HJF45200.1"/>
    </source>
</evidence>
<dbReference type="Proteomes" id="UP000697330">
    <property type="component" value="Unassembled WGS sequence"/>
</dbReference>
<organism evidence="3 4">
    <name type="scientific">Thermophilibacter provencensis</name>
    <dbReference type="NCBI Taxonomy" id="1852386"/>
    <lineage>
        <taxon>Bacteria</taxon>
        <taxon>Bacillati</taxon>
        <taxon>Actinomycetota</taxon>
        <taxon>Coriobacteriia</taxon>
        <taxon>Coriobacteriales</taxon>
        <taxon>Atopobiaceae</taxon>
        <taxon>Thermophilibacter</taxon>
    </lineage>
</organism>
<feature type="transmembrane region" description="Helical" evidence="1">
    <location>
        <begin position="6"/>
        <end position="26"/>
    </location>
</feature>
<dbReference type="SUPFAM" id="SSF55874">
    <property type="entry name" value="ATPase domain of HSP90 chaperone/DNA topoisomerase II/histidine kinase"/>
    <property type="match status" value="1"/>
</dbReference>
<keyword evidence="3" id="KW-0547">Nucleotide-binding</keyword>
<reference evidence="3" key="1">
    <citation type="journal article" date="2021" name="PeerJ">
        <title>Extensive microbial diversity within the chicken gut microbiome revealed by metagenomics and culture.</title>
        <authorList>
            <person name="Gilroy R."/>
            <person name="Ravi A."/>
            <person name="Getino M."/>
            <person name="Pursley I."/>
            <person name="Horton D.L."/>
            <person name="Alikhan N.F."/>
            <person name="Baker D."/>
            <person name="Gharbi K."/>
            <person name="Hall N."/>
            <person name="Watson M."/>
            <person name="Adriaenssens E.M."/>
            <person name="Foster-Nyarko E."/>
            <person name="Jarju S."/>
            <person name="Secka A."/>
            <person name="Antonio M."/>
            <person name="Oren A."/>
            <person name="Chaudhuri R.R."/>
            <person name="La Ragione R."/>
            <person name="Hildebrand F."/>
            <person name="Pallen M.J."/>
        </authorList>
    </citation>
    <scope>NUCLEOTIDE SEQUENCE</scope>
    <source>
        <strain evidence="3">CHK124-7917</strain>
    </source>
</reference>
<feature type="transmembrane region" description="Helical" evidence="1">
    <location>
        <begin position="161"/>
        <end position="180"/>
    </location>
</feature>
<keyword evidence="3" id="KW-0067">ATP-binding</keyword>
<name>A0A921GFB5_9ACTN</name>
<sequence length="427" mass="46922">MVTLVDIGLTTLLTVEVLLATLVFCHGTTATRSLSARVEAVAALVGAGVLQSFLYVPRTLPFSVLPWLVLFGAAILIVRLLREVSWLEALVLASLGYCLHHIASGVVVLLSFEAPRPVMPFGVLSFPVRYALLAAVLLLCYAFVGRRFRIDVVLTRSRPRWVAFSVASLVVTIVMGLVFITNQPRDVQAVCYVYDTLCSVLVLALMVSVSRGDRLASSLATIRLLWSQKKAQYELTKENIELINIKCHDIRKRISEAGERAGSLSPETVREISDSVRVYDSAAQTGSRALDVVLTEKRLYCSENGIELSCMADGSLLDGVAEDDLYFLMENVLSNAIEAVERLDDPEQRVINLLVTKSGPLARILEENYFSGELSFKDGLPETTKGDSENHGFGVRSIRHVVEKYHGDMDISARDGVFSLSILLPLS</sequence>
<protein>
    <submittedName>
        <fullName evidence="3">ATP-binding protein</fullName>
    </submittedName>
</protein>
<dbReference type="InterPro" id="IPR032834">
    <property type="entry name" value="NatK-like_C"/>
</dbReference>
<feature type="transmembrane region" description="Helical" evidence="1">
    <location>
        <begin position="89"/>
        <end position="110"/>
    </location>
</feature>
<feature type="transmembrane region" description="Helical" evidence="1">
    <location>
        <begin position="38"/>
        <end position="56"/>
    </location>
</feature>
<feature type="transmembrane region" description="Helical" evidence="1">
    <location>
        <begin position="192"/>
        <end position="209"/>
    </location>
</feature>
<evidence type="ECO:0000259" key="2">
    <source>
        <dbReference type="Pfam" id="PF14501"/>
    </source>
</evidence>
<keyword evidence="1" id="KW-0472">Membrane</keyword>
<feature type="domain" description="Sensor histidine kinase NatK-like C-terminal" evidence="2">
    <location>
        <begin position="324"/>
        <end position="425"/>
    </location>
</feature>
<reference evidence="3" key="2">
    <citation type="submission" date="2021-09" db="EMBL/GenBank/DDBJ databases">
        <authorList>
            <person name="Gilroy R."/>
        </authorList>
    </citation>
    <scope>NUCLEOTIDE SEQUENCE</scope>
    <source>
        <strain evidence="3">CHK124-7917</strain>
    </source>
</reference>
<proteinExistence type="predicted"/>